<dbReference type="PANTHER" id="PTHR30146:SF24">
    <property type="entry name" value="XYLOSE OPERON REGULATORY PROTEIN"/>
    <property type="match status" value="1"/>
</dbReference>
<accession>A0ABY8MEV0</accession>
<dbReference type="RefSeq" id="WP_326926678.1">
    <property type="nucleotide sequence ID" value="NZ_CP123443.1"/>
</dbReference>
<keyword evidence="6" id="KW-1185">Reference proteome</keyword>
<evidence type="ECO:0000256" key="3">
    <source>
        <dbReference type="ARBA" id="ARBA00023163"/>
    </source>
</evidence>
<protein>
    <submittedName>
        <fullName evidence="5">LacI family DNA-binding transcriptional regulator</fullName>
    </submittedName>
</protein>
<evidence type="ECO:0000259" key="4">
    <source>
        <dbReference type="PROSITE" id="PS50932"/>
    </source>
</evidence>
<evidence type="ECO:0000313" key="6">
    <source>
        <dbReference type="Proteomes" id="UP001228690"/>
    </source>
</evidence>
<dbReference type="Gene3D" id="3.40.50.2300">
    <property type="match status" value="2"/>
</dbReference>
<keyword evidence="1" id="KW-0805">Transcription regulation</keyword>
<dbReference type="InterPro" id="IPR000843">
    <property type="entry name" value="HTH_LacI"/>
</dbReference>
<keyword evidence="2 5" id="KW-0238">DNA-binding</keyword>
<name>A0ABY8MEV0_9SPIO</name>
<evidence type="ECO:0000313" key="5">
    <source>
        <dbReference type="EMBL" id="WGK68494.1"/>
    </source>
</evidence>
<evidence type="ECO:0000256" key="2">
    <source>
        <dbReference type="ARBA" id="ARBA00023125"/>
    </source>
</evidence>
<evidence type="ECO:0000256" key="1">
    <source>
        <dbReference type="ARBA" id="ARBA00023015"/>
    </source>
</evidence>
<dbReference type="Gene3D" id="1.10.260.40">
    <property type="entry name" value="lambda repressor-like DNA-binding domains"/>
    <property type="match status" value="1"/>
</dbReference>
<keyword evidence="3" id="KW-0804">Transcription</keyword>
<dbReference type="EMBL" id="CP123443">
    <property type="protein sequence ID" value="WGK68494.1"/>
    <property type="molecule type" value="Genomic_DNA"/>
</dbReference>
<dbReference type="PANTHER" id="PTHR30146">
    <property type="entry name" value="LACI-RELATED TRANSCRIPTIONAL REPRESSOR"/>
    <property type="match status" value="1"/>
</dbReference>
<dbReference type="Proteomes" id="UP001228690">
    <property type="component" value="Chromosome"/>
</dbReference>
<sequence>MVTIKDVARYAETSPATVSRVLRNRSGVRPDIREGVLAAVTKLNYKPLRVHPPKPGVDERVPFPGVHTSVAPIVRAFPKNILFIAPNFSAITWVLPTIMHHLNSELSCEFNLAGMNFQHEFTLEAARQRIKPGHTAAVIFYNIRPDDLTVDYLEEHQVPAVLLGISHPRLKSILTDDRAGIYDAVRHLADRGYSRVFFWGWEPGDFCLQERYEAFRAATKDLGLPCVGERYSSLDLAGGRTLAEELLAQNVMKKTDAIFCAADILALGAYEVFRCRHRTPGIDDFGLIGYDNIYFSQVIGLTTIEQFIPYKLEMASAYLAEVLRRPQYAAEIKEVQIRLSPKLIERTTT</sequence>
<dbReference type="SUPFAM" id="SSF53822">
    <property type="entry name" value="Periplasmic binding protein-like I"/>
    <property type="match status" value="1"/>
</dbReference>
<dbReference type="InterPro" id="IPR028082">
    <property type="entry name" value="Peripla_BP_I"/>
</dbReference>
<gene>
    <name evidence="5" type="ORF">P0082_08380</name>
</gene>
<feature type="domain" description="HTH lacI-type" evidence="4">
    <location>
        <begin position="2"/>
        <end position="50"/>
    </location>
</feature>
<dbReference type="InterPro" id="IPR046335">
    <property type="entry name" value="LacI/GalR-like_sensor"/>
</dbReference>
<dbReference type="Pfam" id="PF13377">
    <property type="entry name" value="Peripla_BP_3"/>
    <property type="match status" value="1"/>
</dbReference>
<dbReference type="CDD" id="cd06267">
    <property type="entry name" value="PBP1_LacI_sugar_binding-like"/>
    <property type="match status" value="1"/>
</dbReference>
<reference evidence="5 6" key="1">
    <citation type="submission" date="2023-04" db="EMBL/GenBank/DDBJ databases">
        <title>Spirochaete genome identified in red abalone sample constitutes a novel genus.</title>
        <authorList>
            <person name="Sharma S.P."/>
            <person name="Purcell C.M."/>
            <person name="Hyde J.R."/>
            <person name="Severin A.J."/>
        </authorList>
    </citation>
    <scope>NUCLEOTIDE SEQUENCE [LARGE SCALE GENOMIC DNA]</scope>
    <source>
        <strain evidence="5 6">SP-2023</strain>
    </source>
</reference>
<proteinExistence type="predicted"/>
<dbReference type="SUPFAM" id="SSF47413">
    <property type="entry name" value="lambda repressor-like DNA-binding domains"/>
    <property type="match status" value="1"/>
</dbReference>
<dbReference type="SMART" id="SM00354">
    <property type="entry name" value="HTH_LACI"/>
    <property type="match status" value="1"/>
</dbReference>
<dbReference type="GO" id="GO:0003677">
    <property type="term" value="F:DNA binding"/>
    <property type="evidence" value="ECO:0007669"/>
    <property type="project" value="UniProtKB-KW"/>
</dbReference>
<organism evidence="5 6">
    <name type="scientific">Candidatus Haliotispira prima</name>
    <dbReference type="NCBI Taxonomy" id="3034016"/>
    <lineage>
        <taxon>Bacteria</taxon>
        <taxon>Pseudomonadati</taxon>
        <taxon>Spirochaetota</taxon>
        <taxon>Spirochaetia</taxon>
        <taxon>Spirochaetales</taxon>
        <taxon>Spirochaetaceae</taxon>
        <taxon>Candidatus Haliotispira</taxon>
    </lineage>
</organism>
<dbReference type="Pfam" id="PF00356">
    <property type="entry name" value="LacI"/>
    <property type="match status" value="1"/>
</dbReference>
<dbReference type="InterPro" id="IPR010982">
    <property type="entry name" value="Lambda_DNA-bd_dom_sf"/>
</dbReference>
<dbReference type="PROSITE" id="PS50932">
    <property type="entry name" value="HTH_LACI_2"/>
    <property type="match status" value="1"/>
</dbReference>
<dbReference type="CDD" id="cd01392">
    <property type="entry name" value="HTH_LacI"/>
    <property type="match status" value="1"/>
</dbReference>